<evidence type="ECO:0000313" key="8">
    <source>
        <dbReference type="Proteomes" id="UP000198875"/>
    </source>
</evidence>
<comment type="subcellular location">
    <subcellularLocation>
        <location evidence="1">Periplasm</location>
    </subcellularLocation>
</comment>
<keyword evidence="6" id="KW-0812">Transmembrane</keyword>
<keyword evidence="6" id="KW-1133">Transmembrane helix</keyword>
<dbReference type="OrthoDB" id="9802127at2"/>
<dbReference type="CDD" id="cd01005">
    <property type="entry name" value="PBP2_CysP"/>
    <property type="match status" value="1"/>
</dbReference>
<dbReference type="NCBIfam" id="NF008022">
    <property type="entry name" value="PRK10752.1"/>
    <property type="match status" value="1"/>
</dbReference>
<feature type="transmembrane region" description="Helical" evidence="6">
    <location>
        <begin position="20"/>
        <end position="38"/>
    </location>
</feature>
<evidence type="ECO:0000313" key="7">
    <source>
        <dbReference type="EMBL" id="CPR02396.1"/>
    </source>
</evidence>
<dbReference type="GO" id="GO:0140104">
    <property type="term" value="F:molecular carrier activity"/>
    <property type="evidence" value="ECO:0007669"/>
    <property type="project" value="InterPro"/>
</dbReference>
<protein>
    <submittedName>
        <fullName evidence="7">Sulfate ABC transporter, periplasmic protein</fullName>
    </submittedName>
</protein>
<evidence type="ECO:0000256" key="6">
    <source>
        <dbReference type="SAM" id="Phobius"/>
    </source>
</evidence>
<dbReference type="PANTHER" id="PTHR30368">
    <property type="entry name" value="SULFATE-BINDING PROTEIN"/>
    <property type="match status" value="1"/>
</dbReference>
<name>A0A0U0W1K8_MYCBE</name>
<dbReference type="SUPFAM" id="SSF53850">
    <property type="entry name" value="Periplasmic binding protein-like II"/>
    <property type="match status" value="1"/>
</dbReference>
<evidence type="ECO:0000256" key="3">
    <source>
        <dbReference type="ARBA" id="ARBA00022448"/>
    </source>
</evidence>
<dbReference type="InterPro" id="IPR005669">
    <property type="entry name" value="Thiosulph/SO4-bd"/>
</dbReference>
<dbReference type="PANTHER" id="PTHR30368:SF2">
    <property type="entry name" value="SULFATE-BINDING PROTEIN"/>
    <property type="match status" value="1"/>
</dbReference>
<accession>A0A0U0W1K8</accession>
<organism evidence="7 8">
    <name type="scientific">Mycobacterium bohemicum DSM 44277</name>
    <dbReference type="NCBI Taxonomy" id="1236609"/>
    <lineage>
        <taxon>Bacteria</taxon>
        <taxon>Bacillati</taxon>
        <taxon>Actinomycetota</taxon>
        <taxon>Actinomycetes</taxon>
        <taxon>Mycobacteriales</taxon>
        <taxon>Mycobacteriaceae</taxon>
        <taxon>Mycobacterium</taxon>
    </lineage>
</organism>
<keyword evidence="6" id="KW-0472">Membrane</keyword>
<evidence type="ECO:0000256" key="2">
    <source>
        <dbReference type="ARBA" id="ARBA00006099"/>
    </source>
</evidence>
<evidence type="ECO:0000256" key="5">
    <source>
        <dbReference type="ARBA" id="ARBA00022764"/>
    </source>
</evidence>
<keyword evidence="3" id="KW-0813">Transport</keyword>
<keyword evidence="5" id="KW-0574">Periplasm</keyword>
<dbReference type="EMBL" id="CSTD01000001">
    <property type="protein sequence ID" value="CPR02396.1"/>
    <property type="molecule type" value="Genomic_DNA"/>
</dbReference>
<dbReference type="Gene3D" id="3.40.190.10">
    <property type="entry name" value="Periplasmic binding protein-like II"/>
    <property type="match status" value="2"/>
</dbReference>
<dbReference type="GO" id="GO:0042597">
    <property type="term" value="C:periplasmic space"/>
    <property type="evidence" value="ECO:0007669"/>
    <property type="project" value="UniProtKB-SubCell"/>
</dbReference>
<keyword evidence="4" id="KW-0732">Signal</keyword>
<dbReference type="AlphaFoldDB" id="A0A0U0W1K8"/>
<dbReference type="NCBIfam" id="TIGR00971">
    <property type="entry name" value="3a0106s03"/>
    <property type="match status" value="1"/>
</dbReference>
<proteinExistence type="inferred from homology"/>
<dbReference type="Pfam" id="PF13531">
    <property type="entry name" value="SBP_bac_11"/>
    <property type="match status" value="1"/>
</dbReference>
<sequence precursor="true">MTKPTRPSAGRGKLLLRVPWLNVVGVVAVVVAATLLAVKNLHADTSPNQILNVSYDPTRELYARLDKSFVEQYRQQTGVTLEIKQSHGGSGRQASDVIDGRQKADVVSLALVSDIDALRKRGLIAPDWQSRLPNNSVPYTSTIVFVVHKGNPKGIRDWPDLVKSGVAIVSPNPRTSGNGKLSVLAAWGSVTTRGGSDAQASDFVKSLLGHVVVADTGSRGAAISFSVERIGDVHLSWENEALREVSENNNELEIVYPPVSIRAEPAVAWVDANVKDQSRASFAKAYLQYLYTDSAQEVIAQSGYRPVKPEILAKHSDRLPELNLFPITAIAADWNDAREKFFGDNGIYDTISSPVRATVTSAHHRRKAKRP</sequence>
<comment type="similarity">
    <text evidence="2">Belongs to the prokaryotic sulfate-binding protein family.</text>
</comment>
<evidence type="ECO:0000256" key="4">
    <source>
        <dbReference type="ARBA" id="ARBA00022729"/>
    </source>
</evidence>
<reference evidence="7 8" key="1">
    <citation type="submission" date="2015-03" db="EMBL/GenBank/DDBJ databases">
        <authorList>
            <person name="Murphy D."/>
        </authorList>
    </citation>
    <scope>NUCLEOTIDE SEQUENCE [LARGE SCALE GENOMIC DNA]</scope>
    <source>
        <strain evidence="7 8">DSM 44277</strain>
    </source>
</reference>
<dbReference type="RefSeq" id="WP_085179091.1">
    <property type="nucleotide sequence ID" value="NZ_CSTD01000001.1"/>
</dbReference>
<dbReference type="Proteomes" id="UP000198875">
    <property type="component" value="Unassembled WGS sequence"/>
</dbReference>
<evidence type="ECO:0000256" key="1">
    <source>
        <dbReference type="ARBA" id="ARBA00004418"/>
    </source>
</evidence>
<gene>
    <name evidence="7" type="ORF">BN971_00189</name>
</gene>
<dbReference type="GO" id="GO:1902358">
    <property type="term" value="P:sulfate transmembrane transport"/>
    <property type="evidence" value="ECO:0007669"/>
    <property type="project" value="InterPro"/>
</dbReference>